<dbReference type="PANTHER" id="PTHR43673:SF2">
    <property type="entry name" value="NITROREDUCTASE"/>
    <property type="match status" value="1"/>
</dbReference>
<dbReference type="Gene3D" id="3.40.109.10">
    <property type="entry name" value="NADH Oxidase"/>
    <property type="match status" value="1"/>
</dbReference>
<evidence type="ECO:0000256" key="6">
    <source>
        <dbReference type="ARBA" id="ARBA00023002"/>
    </source>
</evidence>
<comment type="cofactor">
    <cofactor evidence="1">
        <name>FMN</name>
        <dbReference type="ChEBI" id="CHEBI:58210"/>
    </cofactor>
</comment>
<evidence type="ECO:0000256" key="3">
    <source>
        <dbReference type="ARBA" id="ARBA00022630"/>
    </source>
</evidence>
<evidence type="ECO:0000256" key="1">
    <source>
        <dbReference type="ARBA" id="ARBA00001917"/>
    </source>
</evidence>
<accession>A0A4R6X2M4</accession>
<evidence type="ECO:0000259" key="7">
    <source>
        <dbReference type="Pfam" id="PF00881"/>
    </source>
</evidence>
<organism evidence="8 9">
    <name type="scientific">Marinomonas communis</name>
    <dbReference type="NCBI Taxonomy" id="28254"/>
    <lineage>
        <taxon>Bacteria</taxon>
        <taxon>Pseudomonadati</taxon>
        <taxon>Pseudomonadota</taxon>
        <taxon>Gammaproteobacteria</taxon>
        <taxon>Oceanospirillales</taxon>
        <taxon>Oceanospirillaceae</taxon>
        <taxon>Marinomonas</taxon>
    </lineage>
</organism>
<dbReference type="CDD" id="cd02149">
    <property type="entry name" value="NfsB-like"/>
    <property type="match status" value="1"/>
</dbReference>
<comment type="similarity">
    <text evidence="2">Belongs to the nitroreductase family.</text>
</comment>
<dbReference type="RefSeq" id="WP_133564663.1">
    <property type="nucleotide sequence ID" value="NZ_SNZA01000006.1"/>
</dbReference>
<feature type="domain" description="Nitroreductase" evidence="7">
    <location>
        <begin position="9"/>
        <end position="186"/>
    </location>
</feature>
<gene>
    <name evidence="8" type="ORF">C8D85_3229</name>
</gene>
<dbReference type="SUPFAM" id="SSF55469">
    <property type="entry name" value="FMN-dependent nitroreductase-like"/>
    <property type="match status" value="1"/>
</dbReference>
<keyword evidence="6" id="KW-0560">Oxidoreductase</keyword>
<dbReference type="PANTHER" id="PTHR43673">
    <property type="entry name" value="NAD(P)H NITROREDUCTASE YDGI-RELATED"/>
    <property type="match status" value="1"/>
</dbReference>
<keyword evidence="4" id="KW-0288">FMN</keyword>
<sequence>MTSLIDTLNWRYATKKMDASKSVPEDKVNRILEAIRLSASSSGLQPYQVIVVKNKALREQIVPHAWNQQQIVDGSHLLVFAAWDNYTEQRINTMFDLVNEERGFTNEGWEAYRQKILAAYPPRPAEVNYEHAARQAYIGLGTALIAAAEEGVDSTPMEGFDPEKVDEILGLKEKGLRSVILLPLGYRQEEGDWLVNLKKVRRTSSEFIHIMD</sequence>
<dbReference type="GO" id="GO:0016491">
    <property type="term" value="F:oxidoreductase activity"/>
    <property type="evidence" value="ECO:0007669"/>
    <property type="project" value="UniProtKB-KW"/>
</dbReference>
<evidence type="ECO:0000256" key="5">
    <source>
        <dbReference type="ARBA" id="ARBA00022857"/>
    </source>
</evidence>
<dbReference type="InterPro" id="IPR033878">
    <property type="entry name" value="NfsB-like"/>
</dbReference>
<dbReference type="AlphaFoldDB" id="A0A4R6X2M4"/>
<dbReference type="OrthoDB" id="9809288at2"/>
<keyword evidence="9" id="KW-1185">Reference proteome</keyword>
<dbReference type="InterPro" id="IPR000415">
    <property type="entry name" value="Nitroreductase-like"/>
</dbReference>
<dbReference type="EMBL" id="SNZA01000006">
    <property type="protein sequence ID" value="TDR06299.1"/>
    <property type="molecule type" value="Genomic_DNA"/>
</dbReference>
<evidence type="ECO:0000256" key="2">
    <source>
        <dbReference type="ARBA" id="ARBA00007118"/>
    </source>
</evidence>
<evidence type="ECO:0000313" key="9">
    <source>
        <dbReference type="Proteomes" id="UP000295729"/>
    </source>
</evidence>
<dbReference type="InterPro" id="IPR029479">
    <property type="entry name" value="Nitroreductase"/>
</dbReference>
<reference evidence="8 9" key="1">
    <citation type="submission" date="2019-03" db="EMBL/GenBank/DDBJ databases">
        <title>Genomic Encyclopedia of Type Strains, Phase IV (KMG-IV): sequencing the most valuable type-strain genomes for metagenomic binning, comparative biology and taxonomic classification.</title>
        <authorList>
            <person name="Goeker M."/>
        </authorList>
    </citation>
    <scope>NUCLEOTIDE SEQUENCE [LARGE SCALE GENOMIC DNA]</scope>
    <source>
        <strain evidence="8 9">DSM 5604</strain>
    </source>
</reference>
<keyword evidence="5" id="KW-0521">NADP</keyword>
<evidence type="ECO:0000256" key="4">
    <source>
        <dbReference type="ARBA" id="ARBA00022643"/>
    </source>
</evidence>
<keyword evidence="3" id="KW-0285">Flavoprotein</keyword>
<comment type="caution">
    <text evidence="8">The sequence shown here is derived from an EMBL/GenBank/DDBJ whole genome shotgun (WGS) entry which is preliminary data.</text>
</comment>
<proteinExistence type="inferred from homology"/>
<protein>
    <submittedName>
        <fullName evidence="8">Nitroreductase</fullName>
    </submittedName>
</protein>
<name>A0A4R6X2M4_9GAMM</name>
<dbReference type="Proteomes" id="UP000295729">
    <property type="component" value="Unassembled WGS sequence"/>
</dbReference>
<evidence type="ECO:0000313" key="8">
    <source>
        <dbReference type="EMBL" id="TDR06299.1"/>
    </source>
</evidence>
<dbReference type="Pfam" id="PF00881">
    <property type="entry name" value="Nitroreductase"/>
    <property type="match status" value="1"/>
</dbReference>